<evidence type="ECO:0000256" key="4">
    <source>
        <dbReference type="ARBA" id="ARBA00022777"/>
    </source>
</evidence>
<name>A0A3Q9UF34_9ACTN</name>
<dbReference type="Proteomes" id="UP000285875">
    <property type="component" value="Chromosome"/>
</dbReference>
<keyword evidence="6" id="KW-0812">Transmembrane</keyword>
<proteinExistence type="predicted"/>
<dbReference type="RefSeq" id="WP_097799640.1">
    <property type="nucleotide sequence ID" value="NZ_CP025570.1"/>
</dbReference>
<dbReference type="CDD" id="cd16917">
    <property type="entry name" value="HATPase_UhpB-NarQ-NarX-like"/>
    <property type="match status" value="1"/>
</dbReference>
<dbReference type="InterPro" id="IPR050482">
    <property type="entry name" value="Sensor_HK_TwoCompSys"/>
</dbReference>
<keyword evidence="6" id="KW-1133">Transmembrane helix</keyword>
<sequence>MASHPDSLRRFLSGGSVEVGLAGLLFVMELIGHRPDDPASALPLAFLTCAGAGLAAWRTRIGAAISCLGFTAAAIVVPTVVTGSIYAPLVVILACAWRDDLWAGALASVWGYALSIWLSFRNTTTTAEDAQALLLWLGFYILPWILGLALRRVQRTERQRLTAQSEAQRRDTAAELHDNVTHDLAQIIARAQAARLGPEADRDVALADIVARGRRASAYLTNLMRVMRVGTPSPSVSLAEELQTGERTLAAAGFDMQIYTDCDVDAIAPEVSDVLGRIAREAFHNIAHHGDPTESCEATVRADKGRIAVSFTNATTTPYGGDGLGIIGMRERAELIGGTLRTRLSDGFWSLKLSVPITADSAEIPVP</sequence>
<feature type="transmembrane region" description="Helical" evidence="6">
    <location>
        <begin position="39"/>
        <end position="57"/>
    </location>
</feature>
<keyword evidence="6" id="KW-0472">Membrane</keyword>
<evidence type="ECO:0000256" key="6">
    <source>
        <dbReference type="SAM" id="Phobius"/>
    </source>
</evidence>
<dbReference type="GO" id="GO:0004673">
    <property type="term" value="F:protein histidine kinase activity"/>
    <property type="evidence" value="ECO:0007669"/>
    <property type="project" value="UniProtKB-EC"/>
</dbReference>
<evidence type="ECO:0000256" key="1">
    <source>
        <dbReference type="ARBA" id="ARBA00000085"/>
    </source>
</evidence>
<feature type="transmembrane region" description="Helical" evidence="6">
    <location>
        <begin position="12"/>
        <end position="32"/>
    </location>
</feature>
<evidence type="ECO:0000256" key="3">
    <source>
        <dbReference type="ARBA" id="ARBA00022679"/>
    </source>
</evidence>
<keyword evidence="4 7" id="KW-0418">Kinase</keyword>
<feature type="transmembrane region" description="Helical" evidence="6">
    <location>
        <begin position="63"/>
        <end position="94"/>
    </location>
</feature>
<dbReference type="EC" id="2.7.13.3" evidence="2"/>
<protein>
    <recommendedName>
        <fullName evidence="2">histidine kinase</fullName>
        <ecNumber evidence="2">2.7.13.3</ecNumber>
    </recommendedName>
</protein>
<dbReference type="KEGG" id="aji:C0Z10_12905"/>
<reference evidence="8" key="1">
    <citation type="submission" date="2017-12" db="EMBL/GenBank/DDBJ databases">
        <title>Whole genome sequencing of Acidipropionibacterium jensenii strains JS279 and JS280.</title>
        <authorList>
            <person name="Deptula P."/>
            <person name="Laine P."/>
            <person name="Smolander O.-P."/>
            <person name="Paulin L."/>
            <person name="Auvinen P."/>
            <person name="Varmanen P."/>
        </authorList>
    </citation>
    <scope>NUCLEOTIDE SEQUENCE [LARGE SCALE GENOMIC DNA]</scope>
    <source>
        <strain evidence="8">JS280</strain>
    </source>
</reference>
<accession>A0A3Q9UF34</accession>
<dbReference type="PANTHER" id="PTHR24421">
    <property type="entry name" value="NITRATE/NITRITE SENSOR PROTEIN NARX-RELATED"/>
    <property type="match status" value="1"/>
</dbReference>
<comment type="catalytic activity">
    <reaction evidence="1">
        <text>ATP + protein L-histidine = ADP + protein N-phospho-L-histidine.</text>
        <dbReference type="EC" id="2.7.13.3"/>
    </reaction>
</comment>
<evidence type="ECO:0000313" key="8">
    <source>
        <dbReference type="Proteomes" id="UP000285875"/>
    </source>
</evidence>
<dbReference type="SUPFAM" id="SSF55874">
    <property type="entry name" value="ATPase domain of HSP90 chaperone/DNA topoisomerase II/histidine kinase"/>
    <property type="match status" value="1"/>
</dbReference>
<keyword evidence="3" id="KW-0808">Transferase</keyword>
<dbReference type="EMBL" id="CP025570">
    <property type="protein sequence ID" value="AZZ40486.1"/>
    <property type="molecule type" value="Genomic_DNA"/>
</dbReference>
<dbReference type="GO" id="GO:0000160">
    <property type="term" value="P:phosphorelay signal transduction system"/>
    <property type="evidence" value="ECO:0007669"/>
    <property type="project" value="UniProtKB-KW"/>
</dbReference>
<evidence type="ECO:0000256" key="5">
    <source>
        <dbReference type="ARBA" id="ARBA00023012"/>
    </source>
</evidence>
<evidence type="ECO:0000313" key="7">
    <source>
        <dbReference type="EMBL" id="AZZ40486.1"/>
    </source>
</evidence>
<dbReference type="AlphaFoldDB" id="A0A3Q9UF34"/>
<organism evidence="7 8">
    <name type="scientific">Acidipropionibacterium jensenii</name>
    <dbReference type="NCBI Taxonomy" id="1749"/>
    <lineage>
        <taxon>Bacteria</taxon>
        <taxon>Bacillati</taxon>
        <taxon>Actinomycetota</taxon>
        <taxon>Actinomycetes</taxon>
        <taxon>Propionibacteriales</taxon>
        <taxon>Propionibacteriaceae</taxon>
        <taxon>Acidipropionibacterium</taxon>
    </lineage>
</organism>
<dbReference type="PANTHER" id="PTHR24421:SF10">
    <property type="entry name" value="NITRATE_NITRITE SENSOR PROTEIN NARQ"/>
    <property type="match status" value="1"/>
</dbReference>
<keyword evidence="5" id="KW-0902">Two-component regulatory system</keyword>
<feature type="transmembrane region" description="Helical" evidence="6">
    <location>
        <begin position="101"/>
        <end position="120"/>
    </location>
</feature>
<evidence type="ECO:0000256" key="2">
    <source>
        <dbReference type="ARBA" id="ARBA00012438"/>
    </source>
</evidence>
<dbReference type="Gene3D" id="3.30.565.10">
    <property type="entry name" value="Histidine kinase-like ATPase, C-terminal domain"/>
    <property type="match status" value="1"/>
</dbReference>
<gene>
    <name evidence="7" type="ORF">C0Z10_12905</name>
</gene>
<dbReference type="InterPro" id="IPR036890">
    <property type="entry name" value="HATPase_C_sf"/>
</dbReference>
<feature type="transmembrane region" description="Helical" evidence="6">
    <location>
        <begin position="132"/>
        <end position="150"/>
    </location>
</feature>